<evidence type="ECO:0000313" key="1">
    <source>
        <dbReference type="EMBL" id="ANK61532.1"/>
    </source>
</evidence>
<sequence length="140" mass="16420">MTPEIAKQQVLNLLQQVIQKQQLEQVEQYLSNELIVVLNGQNINYTRYLERLHHLAAAPKATINELVVHDCIFAEDEQAVTVHYIVKITTKLTQEDQIDVLSLWRFKDEQLIFCNEVAWPLTPVAERFQADQQFIRDYII</sequence>
<dbReference type="AlphaFoldDB" id="A0A192GZW0"/>
<proteinExistence type="predicted"/>
<dbReference type="GeneID" id="42980889"/>
<dbReference type="OrthoDB" id="2293194at2"/>
<dbReference type="Proteomes" id="UP000078582">
    <property type="component" value="Chromosome"/>
</dbReference>
<gene>
    <name evidence="1" type="ORF">AYR53_01385</name>
</gene>
<reference evidence="1 2" key="1">
    <citation type="submission" date="2016-03" db="EMBL/GenBank/DDBJ databases">
        <title>Pediococcus and Lactobacillus from brewery environment - whole genome sequencing and assembly.</title>
        <authorList>
            <person name="Behr J."/>
            <person name="Geissler A.J."/>
            <person name="Vogel R.F."/>
        </authorList>
    </citation>
    <scope>NUCLEOTIDE SEQUENCE [LARGE SCALE GENOMIC DNA]</scope>
    <source>
        <strain evidence="1 2">TMW 1.1989</strain>
    </source>
</reference>
<organism evidence="1 2">
    <name type="scientific">Loigolactobacillus backii</name>
    <dbReference type="NCBI Taxonomy" id="375175"/>
    <lineage>
        <taxon>Bacteria</taxon>
        <taxon>Bacillati</taxon>
        <taxon>Bacillota</taxon>
        <taxon>Bacilli</taxon>
        <taxon>Lactobacillales</taxon>
        <taxon>Lactobacillaceae</taxon>
        <taxon>Loigolactobacillus</taxon>
    </lineage>
</organism>
<protein>
    <submittedName>
        <fullName evidence="1">Uncharacterized protein</fullName>
    </submittedName>
</protein>
<evidence type="ECO:0000313" key="2">
    <source>
        <dbReference type="Proteomes" id="UP000078582"/>
    </source>
</evidence>
<keyword evidence="2" id="KW-1185">Reference proteome</keyword>
<name>A0A192GZW0_9LACO</name>
<dbReference type="EMBL" id="CP014873">
    <property type="protein sequence ID" value="ANK61532.1"/>
    <property type="molecule type" value="Genomic_DNA"/>
</dbReference>
<dbReference type="KEGG" id="lbt:AYR52_00125"/>
<accession>A0A192GZW0</accession>
<dbReference type="RefSeq" id="WP_082918467.1">
    <property type="nucleotide sequence ID" value="NZ_CP014623.1"/>
</dbReference>